<gene>
    <name evidence="3" type="ORF">AVW13_07090</name>
</gene>
<protein>
    <recommendedName>
        <fullName evidence="2">DUF3631 domain-containing protein</fullName>
    </recommendedName>
</protein>
<feature type="domain" description="DUF3631" evidence="2">
    <location>
        <begin position="192"/>
        <end position="362"/>
    </location>
</feature>
<feature type="region of interest" description="Disordered" evidence="1">
    <location>
        <begin position="376"/>
        <end position="445"/>
    </location>
</feature>
<proteinExistence type="predicted"/>
<dbReference type="Proteomes" id="UP000076612">
    <property type="component" value="Unassembled WGS sequence"/>
</dbReference>
<evidence type="ECO:0000256" key="1">
    <source>
        <dbReference type="SAM" id="MobiDB-lite"/>
    </source>
</evidence>
<feature type="compositionally biased region" description="Low complexity" evidence="1">
    <location>
        <begin position="390"/>
        <end position="403"/>
    </location>
</feature>
<name>A0AB34XU66_9MICO</name>
<feature type="compositionally biased region" description="Acidic residues" evidence="1">
    <location>
        <begin position="411"/>
        <end position="422"/>
    </location>
</feature>
<dbReference type="RefSeq" id="WP_063249210.1">
    <property type="nucleotide sequence ID" value="NZ_JBIBVI010000012.1"/>
</dbReference>
<feature type="region of interest" description="Disordered" evidence="1">
    <location>
        <begin position="509"/>
        <end position="534"/>
    </location>
</feature>
<evidence type="ECO:0000259" key="2">
    <source>
        <dbReference type="Pfam" id="PF12307"/>
    </source>
</evidence>
<comment type="caution">
    <text evidence="3">The sequence shown here is derived from an EMBL/GenBank/DDBJ whole genome shotgun (WGS) entry which is preliminary data.</text>
</comment>
<dbReference type="Pfam" id="PF12307">
    <property type="entry name" value="DUF3631"/>
    <property type="match status" value="1"/>
</dbReference>
<evidence type="ECO:0000313" key="4">
    <source>
        <dbReference type="Proteomes" id="UP000076612"/>
    </source>
</evidence>
<dbReference type="InterPro" id="IPR022081">
    <property type="entry name" value="DUF3631"/>
</dbReference>
<sequence length="534" mass="59250">MTYSDDHPADTLREWLSTYVSTMHEEDLDILTLWTLHTHFMPVLHTTGRLLLDSPVPESGKTTVLDHMSHLALDPLQTSSVSSGALIPRLLNERLRTILIDEADRALNPDNPNNNEIISTVNSGYRRGGTRTVLVPGADGQWKAEEMSTFGAVAMAGNNPDLADDTRSRTIRVLLLPDKEGRVEDSEWEFIEAPAKDLQENISQWAEANRDRIIDIRPEMPGGVRGRFKECWAPLVRVAALCGSEWLERGMHLAERALALRQAEIDSGLVSDPPRILMLKAMYENWPKGQERWKTADIIPMLAAENPALWEEDVIKGRKRVTAQAVGYTLGKVFGLHTRQGTTRDDRTYAYHRSDFDPVFVRMGIAPPEKLFTPFTRSTPSTDSDPDPANNVHGVSNVHGVNGLPERVGEGESDIASDDDPEPPSMVWGQRPEPVDPEPVVASSKPPRHEDLVLEYITEHGASSPKEIADGLAPTIPGFTPGKANVYLKRLHDDDAIVRISHGVWDLTGRGEPEVDGQLEMFSDTDESDGRKAS</sequence>
<accession>A0AB34XU66</accession>
<dbReference type="EMBL" id="LQQR01000009">
    <property type="protein sequence ID" value="KZE22444.1"/>
    <property type="molecule type" value="Genomic_DNA"/>
</dbReference>
<dbReference type="AlphaFoldDB" id="A0AB34XU66"/>
<evidence type="ECO:0000313" key="3">
    <source>
        <dbReference type="EMBL" id="KZE22444.1"/>
    </source>
</evidence>
<organism evidence="3 4">
    <name type="scientific">Brevibacterium casei</name>
    <dbReference type="NCBI Taxonomy" id="33889"/>
    <lineage>
        <taxon>Bacteria</taxon>
        <taxon>Bacillati</taxon>
        <taxon>Actinomycetota</taxon>
        <taxon>Actinomycetes</taxon>
        <taxon>Micrococcales</taxon>
        <taxon>Brevibacteriaceae</taxon>
        <taxon>Brevibacterium</taxon>
    </lineage>
</organism>
<reference evidence="4" key="1">
    <citation type="submission" date="2016-01" db="EMBL/GenBank/DDBJ databases">
        <title>Draft genome of Chromobacterium sp. F49.</title>
        <authorList>
            <person name="Hong K.W."/>
        </authorList>
    </citation>
    <scope>NUCLEOTIDE SEQUENCE [LARGE SCALE GENOMIC DNA]</scope>
    <source>
        <strain evidence="4">M40</strain>
    </source>
</reference>